<sequence length="154" mass="17636">MEAVCVMLEVKPERKPDATGSGKMAEDFWAPSQKLLGDMKFLQNLLQYDKDNIPTKIISVVRTKFYSHPDFDPKKIRMVSMACEGLCRWVRAMVVYDQVTDKLQALNDEFTKKQKEKKDLEDSIVRCEQKRDRSERLIGGLGGSETGEERRGCG</sequence>
<evidence type="ECO:0000313" key="3">
    <source>
        <dbReference type="EMBL" id="ROT76028.1"/>
    </source>
</evidence>
<reference evidence="3 4" key="1">
    <citation type="submission" date="2018-04" db="EMBL/GenBank/DDBJ databases">
        <authorList>
            <person name="Zhang X."/>
            <person name="Yuan J."/>
            <person name="Li F."/>
            <person name="Xiang J."/>
        </authorList>
    </citation>
    <scope>NUCLEOTIDE SEQUENCE [LARGE SCALE GENOMIC DNA]</scope>
    <source>
        <tissue evidence="3">Muscle</tissue>
    </source>
</reference>
<dbReference type="PANTHER" id="PTHR45703">
    <property type="entry name" value="DYNEIN HEAVY CHAIN"/>
    <property type="match status" value="1"/>
</dbReference>
<dbReference type="EMBL" id="QCYY01001701">
    <property type="protein sequence ID" value="ROT76028.1"/>
    <property type="molecule type" value="Genomic_DNA"/>
</dbReference>
<dbReference type="PANTHER" id="PTHR45703:SF1">
    <property type="entry name" value="DYNEINS HEAVY CHAIN"/>
    <property type="match status" value="1"/>
</dbReference>
<feature type="domain" description="Dynein heavy chain coiled coil stalk" evidence="2">
    <location>
        <begin position="34"/>
        <end position="111"/>
    </location>
</feature>
<dbReference type="GO" id="GO:0051959">
    <property type="term" value="F:dynein light intermediate chain binding"/>
    <property type="evidence" value="ECO:0007669"/>
    <property type="project" value="InterPro"/>
</dbReference>
<dbReference type="InterPro" id="IPR024743">
    <property type="entry name" value="Dynein_HC_stalk"/>
</dbReference>
<dbReference type="GO" id="GO:0007018">
    <property type="term" value="P:microtubule-based movement"/>
    <property type="evidence" value="ECO:0007669"/>
    <property type="project" value="InterPro"/>
</dbReference>
<accession>A0A423THW1</accession>
<evidence type="ECO:0000313" key="4">
    <source>
        <dbReference type="Proteomes" id="UP000283509"/>
    </source>
</evidence>
<proteinExistence type="predicted"/>
<dbReference type="GO" id="GO:0030286">
    <property type="term" value="C:dynein complex"/>
    <property type="evidence" value="ECO:0007669"/>
    <property type="project" value="InterPro"/>
</dbReference>
<protein>
    <recommendedName>
        <fullName evidence="2">Dynein heavy chain coiled coil stalk domain-containing protein</fullName>
    </recommendedName>
</protein>
<evidence type="ECO:0000259" key="2">
    <source>
        <dbReference type="Pfam" id="PF12777"/>
    </source>
</evidence>
<dbReference type="AlphaFoldDB" id="A0A423THW1"/>
<feature type="region of interest" description="Disordered" evidence="1">
    <location>
        <begin position="135"/>
        <end position="154"/>
    </location>
</feature>
<comment type="caution">
    <text evidence="3">The sequence shown here is derived from an EMBL/GenBank/DDBJ whole genome shotgun (WGS) entry which is preliminary data.</text>
</comment>
<dbReference type="GO" id="GO:0045505">
    <property type="term" value="F:dynein intermediate chain binding"/>
    <property type="evidence" value="ECO:0007669"/>
    <property type="project" value="InterPro"/>
</dbReference>
<gene>
    <name evidence="3" type="ORF">C7M84_005417</name>
</gene>
<keyword evidence="4" id="KW-1185">Reference proteome</keyword>
<dbReference type="Proteomes" id="UP000283509">
    <property type="component" value="Unassembled WGS sequence"/>
</dbReference>
<dbReference type="Pfam" id="PF12777">
    <property type="entry name" value="MT"/>
    <property type="match status" value="1"/>
</dbReference>
<dbReference type="STRING" id="6689.A0A423THW1"/>
<dbReference type="InterPro" id="IPR026983">
    <property type="entry name" value="DHC"/>
</dbReference>
<dbReference type="Gene3D" id="1.20.920.20">
    <property type="match status" value="1"/>
</dbReference>
<evidence type="ECO:0000256" key="1">
    <source>
        <dbReference type="SAM" id="MobiDB-lite"/>
    </source>
</evidence>
<dbReference type="OrthoDB" id="5593012at2759"/>
<name>A0A423THW1_PENVA</name>
<reference evidence="3 4" key="2">
    <citation type="submission" date="2019-01" db="EMBL/GenBank/DDBJ databases">
        <title>The decoding of complex shrimp genome reveals the adaptation for benthos swimmer, frequently molting mechanism and breeding impact on genome.</title>
        <authorList>
            <person name="Sun Y."/>
            <person name="Gao Y."/>
            <person name="Yu Y."/>
        </authorList>
    </citation>
    <scope>NUCLEOTIDE SEQUENCE [LARGE SCALE GENOMIC DNA]</scope>
    <source>
        <tissue evidence="3">Muscle</tissue>
    </source>
</reference>
<organism evidence="3 4">
    <name type="scientific">Penaeus vannamei</name>
    <name type="common">Whiteleg shrimp</name>
    <name type="synonym">Litopenaeus vannamei</name>
    <dbReference type="NCBI Taxonomy" id="6689"/>
    <lineage>
        <taxon>Eukaryota</taxon>
        <taxon>Metazoa</taxon>
        <taxon>Ecdysozoa</taxon>
        <taxon>Arthropoda</taxon>
        <taxon>Crustacea</taxon>
        <taxon>Multicrustacea</taxon>
        <taxon>Malacostraca</taxon>
        <taxon>Eumalacostraca</taxon>
        <taxon>Eucarida</taxon>
        <taxon>Decapoda</taxon>
        <taxon>Dendrobranchiata</taxon>
        <taxon>Penaeoidea</taxon>
        <taxon>Penaeidae</taxon>
        <taxon>Penaeus</taxon>
    </lineage>
</organism>